<comment type="caution">
    <text evidence="1">The sequence shown here is derived from an EMBL/GenBank/DDBJ whole genome shotgun (WGS) entry which is preliminary data.</text>
</comment>
<accession>A0A2I0V2R7</accession>
<proteinExistence type="predicted"/>
<dbReference type="Proteomes" id="UP000234956">
    <property type="component" value="Unassembled WGS sequence"/>
</dbReference>
<dbReference type="EMBL" id="PDFK01000002">
    <property type="protein sequence ID" value="PKU52566.1"/>
    <property type="molecule type" value="Genomic_DNA"/>
</dbReference>
<dbReference type="RefSeq" id="WP_101966552.1">
    <property type="nucleotide sequence ID" value="NZ_PDFK01000002.1"/>
</dbReference>
<evidence type="ECO:0000313" key="1">
    <source>
        <dbReference type="EMBL" id="PKU52566.1"/>
    </source>
</evidence>
<dbReference type="PROSITE" id="PS51257">
    <property type="entry name" value="PROKAR_LIPOPROTEIN"/>
    <property type="match status" value="1"/>
</dbReference>
<organism evidence="1 2">
    <name type="scientific">Lysinibacillus fusiformis</name>
    <dbReference type="NCBI Taxonomy" id="28031"/>
    <lineage>
        <taxon>Bacteria</taxon>
        <taxon>Bacillati</taxon>
        <taxon>Bacillota</taxon>
        <taxon>Bacilli</taxon>
        <taxon>Bacillales</taxon>
        <taxon>Bacillaceae</taxon>
        <taxon>Lysinibacillus</taxon>
    </lineage>
</organism>
<protein>
    <recommendedName>
        <fullName evidence="3">Lipoprotein</fullName>
    </recommendedName>
</protein>
<gene>
    <name evidence="1" type="ORF">CRI88_09635</name>
</gene>
<name>A0A2I0V2R7_9BACI</name>
<evidence type="ECO:0000313" key="2">
    <source>
        <dbReference type="Proteomes" id="UP000234956"/>
    </source>
</evidence>
<sequence length="304" mass="35288">MLKVKHVAIGVGLILMLSACNDEKVIKEKNMESGIEAEILTLETLIKERKYEDLLVEMETLDVSESEIDKVRAVGTKFVDQLIQEKNVQFLGSKYNRMRIVLNREDWNKVVKIIEEEKKLKLDEMEQAVRTKDFLKVQELYENTKVLEDNEEFLAMYNYALYLQTDQNSYKASGALALAVNPKYFGRMRDEIVAGITNTSYANPSSFGPITLNDWGWIEHEYRSNLYTMERRAEEKKVMNEKIENARGMNPTLGMTYDEVLASLWGAPYDINRTVTEYGSYEQWVYGNGQYLYFEDGILTSFQD</sequence>
<dbReference type="AlphaFoldDB" id="A0A2I0V2R7"/>
<evidence type="ECO:0008006" key="3">
    <source>
        <dbReference type="Google" id="ProtNLM"/>
    </source>
</evidence>
<reference evidence="1 2" key="1">
    <citation type="submission" date="2017-10" db="EMBL/GenBank/DDBJ databases">
        <title>Draft genome of Lysinibacillus fusiformis strain Juneja, a laboratory-derived pathogen of Drosophila melanogaster.</title>
        <authorList>
            <person name="Smith B.R."/>
            <person name="Unckless R.L."/>
        </authorList>
    </citation>
    <scope>NUCLEOTIDE SEQUENCE [LARGE SCALE GENOMIC DNA]</scope>
    <source>
        <strain evidence="1 2">Juneja</strain>
    </source>
</reference>